<evidence type="ECO:0000259" key="2">
    <source>
        <dbReference type="Pfam" id="PF00931"/>
    </source>
</evidence>
<dbReference type="InterPro" id="IPR027417">
    <property type="entry name" value="P-loop_NTPase"/>
</dbReference>
<dbReference type="AlphaFoldDB" id="A0AA89AEH4"/>
<dbReference type="PRINTS" id="PR00364">
    <property type="entry name" value="DISEASERSIST"/>
</dbReference>
<evidence type="ECO:0000313" key="4">
    <source>
        <dbReference type="Proteomes" id="UP001188597"/>
    </source>
</evidence>
<organism evidence="3 4">
    <name type="scientific">Escallonia herrerae</name>
    <dbReference type="NCBI Taxonomy" id="1293975"/>
    <lineage>
        <taxon>Eukaryota</taxon>
        <taxon>Viridiplantae</taxon>
        <taxon>Streptophyta</taxon>
        <taxon>Embryophyta</taxon>
        <taxon>Tracheophyta</taxon>
        <taxon>Spermatophyta</taxon>
        <taxon>Magnoliopsida</taxon>
        <taxon>eudicotyledons</taxon>
        <taxon>Gunneridae</taxon>
        <taxon>Pentapetalae</taxon>
        <taxon>asterids</taxon>
        <taxon>campanulids</taxon>
        <taxon>Escalloniales</taxon>
        <taxon>Escalloniaceae</taxon>
        <taxon>Escallonia</taxon>
    </lineage>
</organism>
<dbReference type="Pfam" id="PF00931">
    <property type="entry name" value="NB-ARC"/>
    <property type="match status" value="1"/>
</dbReference>
<dbReference type="GO" id="GO:0043531">
    <property type="term" value="F:ADP binding"/>
    <property type="evidence" value="ECO:0007669"/>
    <property type="project" value="InterPro"/>
</dbReference>
<dbReference type="EMBL" id="JAVXUP010002965">
    <property type="protein sequence ID" value="KAK3000629.1"/>
    <property type="molecule type" value="Genomic_DNA"/>
</dbReference>
<gene>
    <name evidence="3" type="ORF">RJ639_020342</name>
</gene>
<evidence type="ECO:0000256" key="1">
    <source>
        <dbReference type="ARBA" id="ARBA00022821"/>
    </source>
</evidence>
<dbReference type="Gene3D" id="3.40.50.300">
    <property type="entry name" value="P-loop containing nucleotide triphosphate hydrolases"/>
    <property type="match status" value="1"/>
</dbReference>
<dbReference type="Proteomes" id="UP001188597">
    <property type="component" value="Unassembled WGS sequence"/>
</dbReference>
<dbReference type="SUPFAM" id="SSF52540">
    <property type="entry name" value="P-loop containing nucleoside triphosphate hydrolases"/>
    <property type="match status" value="1"/>
</dbReference>
<name>A0AA89AEH4_9ASTE</name>
<proteinExistence type="predicted"/>
<dbReference type="InterPro" id="IPR050905">
    <property type="entry name" value="Plant_NBS-LRR"/>
</dbReference>
<accession>A0AA89AEH4</accession>
<feature type="domain" description="NB-ARC" evidence="2">
    <location>
        <begin position="53"/>
        <end position="170"/>
    </location>
</feature>
<comment type="caution">
    <text evidence="3">The sequence shown here is derived from an EMBL/GenBank/DDBJ whole genome shotgun (WGS) entry which is preliminary data.</text>
</comment>
<keyword evidence="1" id="KW-0611">Plant defense</keyword>
<dbReference type="PANTHER" id="PTHR33463">
    <property type="entry name" value="NB-ARC DOMAIN-CONTAINING PROTEIN-RELATED"/>
    <property type="match status" value="1"/>
</dbReference>
<dbReference type="PANTHER" id="PTHR33463:SF209">
    <property type="entry name" value="DISEASE RESISTANCE PROTEIN RPS2-LIKE"/>
    <property type="match status" value="1"/>
</dbReference>
<dbReference type="InterPro" id="IPR002182">
    <property type="entry name" value="NB-ARC"/>
</dbReference>
<sequence>MDGVMREAGYLFKHTTNATQLEKNLVKREGALSREGCRWSCECENFDSRSKVFDDILAALRDGNVTRVGIHGMPGVGKTTMMEQVKRALVEKKESEEVAVAVVSATLEIKSIQRMLANDLGLSDLAKEDDESVRAGLLRHRLKNGKKMLVILDDVWCKLPLEDVGIDFGDSRAAKFS</sequence>
<reference evidence="3" key="1">
    <citation type="submission" date="2022-12" db="EMBL/GenBank/DDBJ databases">
        <title>Draft genome assemblies for two species of Escallonia (Escalloniales).</title>
        <authorList>
            <person name="Chanderbali A."/>
            <person name="Dervinis C."/>
            <person name="Anghel I."/>
            <person name="Soltis D."/>
            <person name="Soltis P."/>
            <person name="Zapata F."/>
        </authorList>
    </citation>
    <scope>NUCLEOTIDE SEQUENCE</scope>
    <source>
        <strain evidence="3">UCBG64.0493</strain>
        <tissue evidence="3">Leaf</tissue>
    </source>
</reference>
<evidence type="ECO:0000313" key="3">
    <source>
        <dbReference type="EMBL" id="KAK3000629.1"/>
    </source>
</evidence>
<protein>
    <recommendedName>
        <fullName evidence="2">NB-ARC domain-containing protein</fullName>
    </recommendedName>
</protein>
<keyword evidence="4" id="KW-1185">Reference proteome</keyword>